<evidence type="ECO:0000256" key="1">
    <source>
        <dbReference type="SAM" id="MobiDB-lite"/>
    </source>
</evidence>
<dbReference type="Pfam" id="PF21834">
    <property type="entry name" value="DUF6894"/>
    <property type="match status" value="1"/>
</dbReference>
<sequence length="85" mass="9525">MPRFFFDSHDGEDFTPDREGVDLEDLEAAKEEAKKALRDIIWDELPVGGRRDFTVDVKDVAGQIVWRATLSLVVESLSQASTANT</sequence>
<dbReference type="EMBL" id="CP016619">
    <property type="protein sequence ID" value="ANY84316.1"/>
    <property type="molecule type" value="Genomic_DNA"/>
</dbReference>
<organism evidence="3">
    <name type="scientific">Microvirga ossetica</name>
    <dbReference type="NCBI Taxonomy" id="1882682"/>
    <lineage>
        <taxon>Bacteria</taxon>
        <taxon>Pseudomonadati</taxon>
        <taxon>Pseudomonadota</taxon>
        <taxon>Alphaproteobacteria</taxon>
        <taxon>Hyphomicrobiales</taxon>
        <taxon>Methylobacteriaceae</taxon>
        <taxon>Microvirga</taxon>
    </lineage>
</organism>
<keyword evidence="3" id="KW-0614">Plasmid</keyword>
<feature type="region of interest" description="Disordered" evidence="1">
    <location>
        <begin position="1"/>
        <end position="20"/>
    </location>
</feature>
<name>A0A1B2EWH3_9HYPH</name>
<dbReference type="AlphaFoldDB" id="A0A1B2EWH3"/>
<dbReference type="KEGG" id="moc:BB934_39550"/>
<proteinExistence type="predicted"/>
<protein>
    <recommendedName>
        <fullName evidence="2">DUF6894 domain-containing protein</fullName>
    </recommendedName>
</protein>
<dbReference type="OrthoDB" id="8094360at2"/>
<reference evidence="3" key="1">
    <citation type="submission" date="2016-07" db="EMBL/GenBank/DDBJ databases">
        <title>Microvirga ossetica sp. nov. a new species of rhizobia isolated from root nodules of the legume species Vicia alpestris Steven originated from North Ossetia region in the Caucasus.</title>
        <authorList>
            <person name="Safronova V.I."/>
            <person name="Kuznetsova I.G."/>
            <person name="Sazanova A.L."/>
            <person name="Belimov A."/>
            <person name="Andronov E."/>
            <person name="Osledkin Y.S."/>
            <person name="Onishchuk O.P."/>
            <person name="Kurchak O.N."/>
            <person name="Shaposhnikov A.I."/>
            <person name="Willems A."/>
            <person name="Tikhonovich I.A."/>
        </authorList>
    </citation>
    <scope>NUCLEOTIDE SEQUENCE [LARGE SCALE GENOMIC DNA]</scope>
    <source>
        <strain evidence="3">V5/3M</strain>
        <plasmid evidence="3">unnamed2</plasmid>
    </source>
</reference>
<accession>A0A1B2EWH3</accession>
<dbReference type="RefSeq" id="WP_099515224.1">
    <property type="nucleotide sequence ID" value="NZ_CP016619.1"/>
</dbReference>
<evidence type="ECO:0000313" key="3">
    <source>
        <dbReference type="EMBL" id="ANY84316.1"/>
    </source>
</evidence>
<feature type="domain" description="DUF6894" evidence="2">
    <location>
        <begin position="3"/>
        <end position="71"/>
    </location>
</feature>
<geneLocation type="plasmid" evidence="3">
    <name>unnamed2</name>
</geneLocation>
<dbReference type="InterPro" id="IPR054189">
    <property type="entry name" value="DUF6894"/>
</dbReference>
<evidence type="ECO:0000259" key="2">
    <source>
        <dbReference type="Pfam" id="PF21834"/>
    </source>
</evidence>
<gene>
    <name evidence="3" type="ORF">BB934_39550</name>
</gene>